<keyword evidence="2" id="KW-1185">Reference proteome</keyword>
<comment type="caution">
    <text evidence="1">The sequence shown here is derived from an EMBL/GenBank/DDBJ whole genome shotgun (WGS) entry which is preliminary data.</text>
</comment>
<proteinExistence type="predicted"/>
<evidence type="ECO:0000313" key="2">
    <source>
        <dbReference type="Proteomes" id="UP001602322"/>
    </source>
</evidence>
<reference evidence="1 2" key="1">
    <citation type="submission" date="2024-10" db="EMBL/GenBank/DDBJ databases">
        <title>The Natural Products Discovery Center: Release of the First 8490 Sequenced Strains for Exploring Actinobacteria Biosynthetic Diversity.</title>
        <authorList>
            <person name="Kalkreuter E."/>
            <person name="Kautsar S.A."/>
            <person name="Yang D."/>
            <person name="Bader C.D."/>
            <person name="Teijaro C.N."/>
            <person name="Fluegel L."/>
            <person name="Davis C.M."/>
            <person name="Simpson J.R."/>
            <person name="Lauterbach L."/>
            <person name="Steele A.D."/>
            <person name="Gui C."/>
            <person name="Meng S."/>
            <person name="Li G."/>
            <person name="Viehrig K."/>
            <person name="Ye F."/>
            <person name="Su P."/>
            <person name="Kiefer A.F."/>
            <person name="Nichols A."/>
            <person name="Cepeda A.J."/>
            <person name="Yan W."/>
            <person name="Fan B."/>
            <person name="Jiang Y."/>
            <person name="Adhikari A."/>
            <person name="Zheng C.-J."/>
            <person name="Schuster L."/>
            <person name="Cowan T.M."/>
            <person name="Smanski M.J."/>
            <person name="Chevrette M.G."/>
            <person name="De Carvalho L.P.S."/>
            <person name="Shen B."/>
        </authorList>
    </citation>
    <scope>NUCLEOTIDE SEQUENCE [LARGE SCALE GENOMIC DNA]</scope>
    <source>
        <strain evidence="1 2">NPDC012540</strain>
    </source>
</reference>
<organism evidence="1 2">
    <name type="scientific">Streptomyces argenteolus</name>
    <dbReference type="NCBI Taxonomy" id="67274"/>
    <lineage>
        <taxon>Bacteria</taxon>
        <taxon>Bacillati</taxon>
        <taxon>Actinomycetota</taxon>
        <taxon>Actinomycetes</taxon>
        <taxon>Kitasatosporales</taxon>
        <taxon>Streptomycetaceae</taxon>
        <taxon>Streptomyces</taxon>
    </lineage>
</organism>
<gene>
    <name evidence="1" type="ORF">ACFY8O_30195</name>
</gene>
<sequence length="189" mass="21187">MGGAVLTLSAAVIGSAVSLVSVLVTQRFTQQVHRREQDRIERHRREDLERARASRLLEERQATYVRFSAAARTARDALAACMYDMRRAGTLEDTRREELKQRWDAYVAQHAETHIIASDEVLCAVGRVNGALRKIHGLVKRLDTGWQSPSDSVDALKEQIDDLWPGLVALREAMRCDLDLQQPAGQPAS</sequence>
<evidence type="ECO:0000313" key="1">
    <source>
        <dbReference type="EMBL" id="MFF5900172.1"/>
    </source>
</evidence>
<dbReference type="Proteomes" id="UP001602322">
    <property type="component" value="Unassembled WGS sequence"/>
</dbReference>
<dbReference type="RefSeq" id="WP_145811017.1">
    <property type="nucleotide sequence ID" value="NZ_JBIBEG010000011.1"/>
</dbReference>
<name>A0ABW6XEJ5_9ACTN</name>
<protein>
    <submittedName>
        <fullName evidence="1">Uncharacterized protein</fullName>
    </submittedName>
</protein>
<accession>A0ABW6XEJ5</accession>
<dbReference type="EMBL" id="JBIBEG010000011">
    <property type="protein sequence ID" value="MFF5900172.1"/>
    <property type="molecule type" value="Genomic_DNA"/>
</dbReference>